<gene>
    <name evidence="1" type="ORF">F4820DRAFT_229836</name>
</gene>
<name>A0ACB9Z715_9PEZI</name>
<keyword evidence="2" id="KW-1185">Reference proteome</keyword>
<reference evidence="1 2" key="1">
    <citation type="journal article" date="2022" name="New Phytol.">
        <title>Ecological generalism drives hyperdiversity of secondary metabolite gene clusters in xylarialean endophytes.</title>
        <authorList>
            <person name="Franco M.E.E."/>
            <person name="Wisecaver J.H."/>
            <person name="Arnold A.E."/>
            <person name="Ju Y.M."/>
            <person name="Slot J.C."/>
            <person name="Ahrendt S."/>
            <person name="Moore L.P."/>
            <person name="Eastman K.E."/>
            <person name="Scott K."/>
            <person name="Konkel Z."/>
            <person name="Mondo S.J."/>
            <person name="Kuo A."/>
            <person name="Hayes R.D."/>
            <person name="Haridas S."/>
            <person name="Andreopoulos B."/>
            <person name="Riley R."/>
            <person name="LaButti K."/>
            <person name="Pangilinan J."/>
            <person name="Lipzen A."/>
            <person name="Amirebrahimi M."/>
            <person name="Yan J."/>
            <person name="Adam C."/>
            <person name="Keymanesh K."/>
            <person name="Ng V."/>
            <person name="Louie K."/>
            <person name="Northen T."/>
            <person name="Drula E."/>
            <person name="Henrissat B."/>
            <person name="Hsieh H.M."/>
            <person name="Youens-Clark K."/>
            <person name="Lutzoni F."/>
            <person name="Miadlikowska J."/>
            <person name="Eastwood D.C."/>
            <person name="Hamelin R.C."/>
            <person name="Grigoriev I.V."/>
            <person name="U'Ren J.M."/>
        </authorList>
    </citation>
    <scope>NUCLEOTIDE SEQUENCE [LARGE SCALE GENOMIC DNA]</scope>
    <source>
        <strain evidence="1 2">CBS 119005</strain>
    </source>
</reference>
<evidence type="ECO:0000313" key="1">
    <source>
        <dbReference type="EMBL" id="KAI4867107.1"/>
    </source>
</evidence>
<proteinExistence type="predicted"/>
<dbReference type="Proteomes" id="UP001497700">
    <property type="component" value="Unassembled WGS sequence"/>
</dbReference>
<accession>A0ACB9Z715</accession>
<protein>
    <submittedName>
        <fullName evidence="1">Uncharacterized protein</fullName>
    </submittedName>
</protein>
<sequence length="226" mass="23958">MAMPCAAGPAVTGTGSWPAAYTTTTRTRTSRSRLQTPLLLQTGQLRPIRSELDAQDTSTLTNSSRDRARTWMAATEARVGPPALRDGAEPQAMLNTARAWRPHPREVDAQQLPIVLGASAIDTNHRPREVGVADAPTSSPSCPAKHTASPVDALAPSCRSDPGQWDRARATPNQCPAGGWPYPAPTTPRGVACSSLGSCPRGSFTRKATRLGPTPSESLRTFSPAR</sequence>
<comment type="caution">
    <text evidence="1">The sequence shown here is derived from an EMBL/GenBank/DDBJ whole genome shotgun (WGS) entry which is preliminary data.</text>
</comment>
<organism evidence="1 2">
    <name type="scientific">Hypoxylon rubiginosum</name>
    <dbReference type="NCBI Taxonomy" id="110542"/>
    <lineage>
        <taxon>Eukaryota</taxon>
        <taxon>Fungi</taxon>
        <taxon>Dikarya</taxon>
        <taxon>Ascomycota</taxon>
        <taxon>Pezizomycotina</taxon>
        <taxon>Sordariomycetes</taxon>
        <taxon>Xylariomycetidae</taxon>
        <taxon>Xylariales</taxon>
        <taxon>Hypoxylaceae</taxon>
        <taxon>Hypoxylon</taxon>
    </lineage>
</organism>
<dbReference type="EMBL" id="MU393451">
    <property type="protein sequence ID" value="KAI4867107.1"/>
    <property type="molecule type" value="Genomic_DNA"/>
</dbReference>
<evidence type="ECO:0000313" key="2">
    <source>
        <dbReference type="Proteomes" id="UP001497700"/>
    </source>
</evidence>